<dbReference type="InterPro" id="IPR036291">
    <property type="entry name" value="NAD(P)-bd_dom_sf"/>
</dbReference>
<protein>
    <recommendedName>
        <fullName evidence="6">NAD(P)-binding protein</fullName>
    </recommendedName>
</protein>
<evidence type="ECO:0000256" key="3">
    <source>
        <dbReference type="ARBA" id="ARBA00023002"/>
    </source>
</evidence>
<sequence length="328" mass="35376">MASLHILPFSLNNPYALSLDKDSPFRVLARLLSTKCPPIAGIDLSSFAGKTILITGATGGCGLECAKAFARVGCRLILTARGREKAGAVVNEIEAAAASGEGQTRVDVLELDMASYESIRAFKERLERECQSLDLAVLNAGVYSTGFSKCPETDVEEVTQVNLLSTCAISLLTLPLLLNGPQQSRLLLISSEAHGWANPRQSSFPDLLKALNEPKSYKCYERYHISKLLLVLWTQELATRLDAGKVLVASASPGFTRTGLFRGFNTKTVASLIERVVCRTVEQGAAQNLMAITRMSGEVNGGFYSDGGFRGYVCSPIQMVGTILMQVT</sequence>
<dbReference type="RefSeq" id="XP_070887157.1">
    <property type="nucleotide sequence ID" value="XM_071028895.1"/>
</dbReference>
<dbReference type="SUPFAM" id="SSF51735">
    <property type="entry name" value="NAD(P)-binding Rossmann-fold domains"/>
    <property type="match status" value="1"/>
</dbReference>
<proteinExistence type="inferred from homology"/>
<comment type="caution">
    <text evidence="4">The sequence shown here is derived from an EMBL/GenBank/DDBJ whole genome shotgun (WGS) entry which is preliminary data.</text>
</comment>
<keyword evidence="2" id="KW-0521">NADP</keyword>
<organism evidence="4 5">
    <name type="scientific">Aspergillus lucknowensis</name>
    <dbReference type="NCBI Taxonomy" id="176173"/>
    <lineage>
        <taxon>Eukaryota</taxon>
        <taxon>Fungi</taxon>
        <taxon>Dikarya</taxon>
        <taxon>Ascomycota</taxon>
        <taxon>Pezizomycotina</taxon>
        <taxon>Eurotiomycetes</taxon>
        <taxon>Eurotiomycetidae</taxon>
        <taxon>Eurotiales</taxon>
        <taxon>Aspergillaceae</taxon>
        <taxon>Aspergillus</taxon>
        <taxon>Aspergillus subgen. Nidulantes</taxon>
    </lineage>
</organism>
<comment type="similarity">
    <text evidence="1">Belongs to the short-chain dehydrogenases/reductases (SDR) family.</text>
</comment>
<accession>A0ABR4LUG7</accession>
<gene>
    <name evidence="4" type="ORF">BJX67DRAFT_351254</name>
</gene>
<evidence type="ECO:0000313" key="5">
    <source>
        <dbReference type="Proteomes" id="UP001610432"/>
    </source>
</evidence>
<evidence type="ECO:0000313" key="4">
    <source>
        <dbReference type="EMBL" id="KAL2868178.1"/>
    </source>
</evidence>
<dbReference type="GeneID" id="98143967"/>
<dbReference type="Gene3D" id="3.40.50.720">
    <property type="entry name" value="NAD(P)-binding Rossmann-like Domain"/>
    <property type="match status" value="1"/>
</dbReference>
<evidence type="ECO:0008006" key="6">
    <source>
        <dbReference type="Google" id="ProtNLM"/>
    </source>
</evidence>
<dbReference type="PRINTS" id="PR00081">
    <property type="entry name" value="GDHRDH"/>
</dbReference>
<dbReference type="PANTHER" id="PTHR24320:SF252">
    <property type="entry name" value="DEHYDROGENASE_REDUCTASE FAMILY PROTEIN, PUTATIVE (AFU_ORTHOLOGUE AFUA_3G08550)-RELATED"/>
    <property type="match status" value="1"/>
</dbReference>
<reference evidence="4 5" key="1">
    <citation type="submission" date="2024-07" db="EMBL/GenBank/DDBJ databases">
        <title>Section-level genome sequencing and comparative genomics of Aspergillus sections Usti and Cavernicolus.</title>
        <authorList>
            <consortium name="Lawrence Berkeley National Laboratory"/>
            <person name="Nybo J.L."/>
            <person name="Vesth T.C."/>
            <person name="Theobald S."/>
            <person name="Frisvad J.C."/>
            <person name="Larsen T.O."/>
            <person name="Kjaerboelling I."/>
            <person name="Rothschild-Mancinelli K."/>
            <person name="Lyhne E.K."/>
            <person name="Kogle M.E."/>
            <person name="Barry K."/>
            <person name="Clum A."/>
            <person name="Na H."/>
            <person name="Ledsgaard L."/>
            <person name="Lin J."/>
            <person name="Lipzen A."/>
            <person name="Kuo A."/>
            <person name="Riley R."/>
            <person name="Mondo S."/>
            <person name="Labutti K."/>
            <person name="Haridas S."/>
            <person name="Pangalinan J."/>
            <person name="Salamov A.A."/>
            <person name="Simmons B.A."/>
            <person name="Magnuson J.K."/>
            <person name="Chen J."/>
            <person name="Drula E."/>
            <person name="Henrissat B."/>
            <person name="Wiebenga A."/>
            <person name="Lubbers R.J."/>
            <person name="Gomes A.C."/>
            <person name="Macurrencykelacurrency M.R."/>
            <person name="Stajich J."/>
            <person name="Grigoriev I.V."/>
            <person name="Mortensen U.H."/>
            <person name="De Vries R.P."/>
            <person name="Baker S.E."/>
            <person name="Andersen M.R."/>
        </authorList>
    </citation>
    <scope>NUCLEOTIDE SEQUENCE [LARGE SCALE GENOMIC DNA]</scope>
    <source>
        <strain evidence="4 5">CBS 449.75</strain>
    </source>
</reference>
<evidence type="ECO:0000256" key="1">
    <source>
        <dbReference type="ARBA" id="ARBA00006484"/>
    </source>
</evidence>
<dbReference type="EMBL" id="JBFXLQ010000015">
    <property type="protein sequence ID" value="KAL2868178.1"/>
    <property type="molecule type" value="Genomic_DNA"/>
</dbReference>
<dbReference type="InterPro" id="IPR002347">
    <property type="entry name" value="SDR_fam"/>
</dbReference>
<name>A0ABR4LUG7_9EURO</name>
<dbReference type="PANTHER" id="PTHR24320">
    <property type="entry name" value="RETINOL DEHYDROGENASE"/>
    <property type="match status" value="1"/>
</dbReference>
<evidence type="ECO:0000256" key="2">
    <source>
        <dbReference type="ARBA" id="ARBA00022857"/>
    </source>
</evidence>
<keyword evidence="3" id="KW-0560">Oxidoreductase</keyword>
<dbReference type="Pfam" id="PF00106">
    <property type="entry name" value="adh_short"/>
    <property type="match status" value="1"/>
</dbReference>
<keyword evidence="5" id="KW-1185">Reference proteome</keyword>
<dbReference type="Proteomes" id="UP001610432">
    <property type="component" value="Unassembled WGS sequence"/>
</dbReference>